<gene>
    <name evidence="1" type="ORF">MEUPH1_LOCUS25223</name>
</gene>
<sequence>MWHEAIGGRGSNDIASCLYQKILNLPNNITHVITYSDTCGGQNRNINMSAMLSLVTANSSTLQIIDQQFLLPGHIHLECDVVHAKIERAKKYSDIPIIIPRDWYQFVRTVKGKKPFKVIEMKQEQIFSF</sequence>
<reference evidence="1 2" key="1">
    <citation type="submission" date="2023-01" db="EMBL/GenBank/DDBJ databases">
        <authorList>
            <person name="Whitehead M."/>
        </authorList>
    </citation>
    <scope>NUCLEOTIDE SEQUENCE [LARGE SCALE GENOMIC DNA]</scope>
</reference>
<accession>A0AAV0XSQ7</accession>
<keyword evidence="2" id="KW-1185">Reference proteome</keyword>
<proteinExistence type="predicted"/>
<name>A0AAV0XSQ7_9HEMI</name>
<protein>
    <submittedName>
        <fullName evidence="1">Uncharacterized protein</fullName>
    </submittedName>
</protein>
<dbReference type="Proteomes" id="UP001160148">
    <property type="component" value="Unassembled WGS sequence"/>
</dbReference>
<organism evidence="1 2">
    <name type="scientific">Macrosiphum euphorbiae</name>
    <name type="common">potato aphid</name>
    <dbReference type="NCBI Taxonomy" id="13131"/>
    <lineage>
        <taxon>Eukaryota</taxon>
        <taxon>Metazoa</taxon>
        <taxon>Ecdysozoa</taxon>
        <taxon>Arthropoda</taxon>
        <taxon>Hexapoda</taxon>
        <taxon>Insecta</taxon>
        <taxon>Pterygota</taxon>
        <taxon>Neoptera</taxon>
        <taxon>Paraneoptera</taxon>
        <taxon>Hemiptera</taxon>
        <taxon>Sternorrhyncha</taxon>
        <taxon>Aphidomorpha</taxon>
        <taxon>Aphidoidea</taxon>
        <taxon>Aphididae</taxon>
        <taxon>Macrosiphini</taxon>
        <taxon>Macrosiphum</taxon>
    </lineage>
</organism>
<dbReference type="EMBL" id="CARXXK010000782">
    <property type="protein sequence ID" value="CAI6371188.1"/>
    <property type="molecule type" value="Genomic_DNA"/>
</dbReference>
<dbReference type="PANTHER" id="PTHR10773">
    <property type="entry name" value="DNA-DIRECTED RNA POLYMERASES I, II, AND III SUBUNIT RPABC2"/>
    <property type="match status" value="1"/>
</dbReference>
<evidence type="ECO:0000313" key="1">
    <source>
        <dbReference type="EMBL" id="CAI6371188.1"/>
    </source>
</evidence>
<dbReference type="AlphaFoldDB" id="A0AAV0XSQ7"/>
<comment type="caution">
    <text evidence="1">The sequence shown here is derived from an EMBL/GenBank/DDBJ whole genome shotgun (WGS) entry which is preliminary data.</text>
</comment>
<evidence type="ECO:0000313" key="2">
    <source>
        <dbReference type="Proteomes" id="UP001160148"/>
    </source>
</evidence>
<dbReference type="PANTHER" id="PTHR10773:SF19">
    <property type="match status" value="1"/>
</dbReference>